<evidence type="ECO:0000256" key="2">
    <source>
        <dbReference type="ARBA" id="ARBA00023008"/>
    </source>
</evidence>
<dbReference type="Gene3D" id="3.40.30.10">
    <property type="entry name" value="Glutaredoxin"/>
    <property type="match status" value="1"/>
</dbReference>
<feature type="binding site" evidence="3">
    <location>
        <position position="72"/>
    </location>
    <ligand>
        <name>Cu cation</name>
        <dbReference type="ChEBI" id="CHEBI:23378"/>
    </ligand>
</feature>
<dbReference type="PANTHER" id="PTHR12151:SF25">
    <property type="entry name" value="LINALOOL DEHYDRATASE_ISOMERASE DOMAIN-CONTAINING PROTEIN"/>
    <property type="match status" value="1"/>
</dbReference>
<sequence length="200" mass="21490">MNPLVMSRNLVSLILPVLLAACSAQDAPPAEPPLAGAAIGGPFELVDSSGKTVRWSDFDGKYRIMYFGYAYCPDVCPLDVQRMMQGYSSFKQDNPELAAKVQPIFVTIDPARDTPEVVGEFTSAFSDDLIGLTGTPEQIDKAVKAFAAYYAKGETSEGGGYLMDHSRATYLMGPKGEPIALLRVDEGPAAVAADLEKWVS</sequence>
<dbReference type="GO" id="GO:0046872">
    <property type="term" value="F:metal ion binding"/>
    <property type="evidence" value="ECO:0007669"/>
    <property type="project" value="UniProtKB-KW"/>
</dbReference>
<feature type="binding site" evidence="3">
    <location>
        <position position="76"/>
    </location>
    <ligand>
        <name>Cu cation</name>
        <dbReference type="ChEBI" id="CHEBI:23378"/>
    </ligand>
</feature>
<evidence type="ECO:0000259" key="6">
    <source>
        <dbReference type="PROSITE" id="PS51352"/>
    </source>
</evidence>
<organism evidence="7 8">
    <name type="scientific">Croceibacterium soli</name>
    <dbReference type="NCBI Taxonomy" id="1739690"/>
    <lineage>
        <taxon>Bacteria</taxon>
        <taxon>Pseudomonadati</taxon>
        <taxon>Pseudomonadota</taxon>
        <taxon>Alphaproteobacteria</taxon>
        <taxon>Sphingomonadales</taxon>
        <taxon>Erythrobacteraceae</taxon>
        <taxon>Croceibacterium</taxon>
    </lineage>
</organism>
<dbReference type="FunFam" id="3.40.30.10:FF:000013">
    <property type="entry name" value="Blast:Protein SCO1 homolog, mitochondrial"/>
    <property type="match status" value="1"/>
</dbReference>
<dbReference type="PANTHER" id="PTHR12151">
    <property type="entry name" value="ELECTRON TRANSPORT PROTIN SCO1/SENC FAMILY MEMBER"/>
    <property type="match status" value="1"/>
</dbReference>
<comment type="caution">
    <text evidence="7">The sequence shown here is derived from an EMBL/GenBank/DDBJ whole genome shotgun (WGS) entry which is preliminary data.</text>
</comment>
<evidence type="ECO:0000313" key="8">
    <source>
        <dbReference type="Proteomes" id="UP000469159"/>
    </source>
</evidence>
<evidence type="ECO:0000256" key="5">
    <source>
        <dbReference type="SAM" id="SignalP"/>
    </source>
</evidence>
<name>A0A6I4UTX4_9SPHN</name>
<dbReference type="Proteomes" id="UP000469159">
    <property type="component" value="Unassembled WGS sequence"/>
</dbReference>
<evidence type="ECO:0000256" key="3">
    <source>
        <dbReference type="PIRSR" id="PIRSR603782-1"/>
    </source>
</evidence>
<dbReference type="InterPro" id="IPR003782">
    <property type="entry name" value="SCO1/SenC"/>
</dbReference>
<keyword evidence="8" id="KW-1185">Reference proteome</keyword>
<accession>A0A6I4UTX4</accession>
<dbReference type="InterPro" id="IPR036249">
    <property type="entry name" value="Thioredoxin-like_sf"/>
</dbReference>
<dbReference type="EMBL" id="WTYK01000006">
    <property type="protein sequence ID" value="MXP42108.1"/>
    <property type="molecule type" value="Genomic_DNA"/>
</dbReference>
<feature type="binding site" evidence="3">
    <location>
        <position position="165"/>
    </location>
    <ligand>
        <name>Cu cation</name>
        <dbReference type="ChEBI" id="CHEBI:23378"/>
    </ligand>
</feature>
<feature type="signal peptide" evidence="5">
    <location>
        <begin position="1"/>
        <end position="26"/>
    </location>
</feature>
<keyword evidence="3" id="KW-0479">Metal-binding</keyword>
<comment type="similarity">
    <text evidence="1">Belongs to the SCO1/2 family.</text>
</comment>
<feature type="domain" description="Thioredoxin" evidence="6">
    <location>
        <begin position="34"/>
        <end position="200"/>
    </location>
</feature>
<dbReference type="PROSITE" id="PS51352">
    <property type="entry name" value="THIOREDOXIN_2"/>
    <property type="match status" value="1"/>
</dbReference>
<dbReference type="SUPFAM" id="SSF52833">
    <property type="entry name" value="Thioredoxin-like"/>
    <property type="match status" value="1"/>
</dbReference>
<dbReference type="CDD" id="cd02968">
    <property type="entry name" value="SCO"/>
    <property type="match status" value="1"/>
</dbReference>
<evidence type="ECO:0000256" key="1">
    <source>
        <dbReference type="ARBA" id="ARBA00010996"/>
    </source>
</evidence>
<reference evidence="7 8" key="1">
    <citation type="submission" date="2019-12" db="EMBL/GenBank/DDBJ databases">
        <title>Genomic-based taxomic classification of the family Erythrobacteraceae.</title>
        <authorList>
            <person name="Xu L."/>
        </authorList>
    </citation>
    <scope>NUCLEOTIDE SEQUENCE [LARGE SCALE GENOMIC DNA]</scope>
    <source>
        <strain evidence="7 8">MCCC 1K02066</strain>
    </source>
</reference>
<evidence type="ECO:0000313" key="7">
    <source>
        <dbReference type="EMBL" id="MXP42108.1"/>
    </source>
</evidence>
<keyword evidence="5" id="KW-0732">Signal</keyword>
<keyword evidence="2 3" id="KW-0186">Copper</keyword>
<feature type="disulfide bond" description="Redox-active" evidence="4">
    <location>
        <begin position="72"/>
        <end position="76"/>
    </location>
</feature>
<evidence type="ECO:0000256" key="4">
    <source>
        <dbReference type="PIRSR" id="PIRSR603782-2"/>
    </source>
</evidence>
<feature type="chain" id="PRO_5026332811" evidence="5">
    <location>
        <begin position="27"/>
        <end position="200"/>
    </location>
</feature>
<keyword evidence="4" id="KW-1015">Disulfide bond</keyword>
<dbReference type="Pfam" id="PF02630">
    <property type="entry name" value="SCO1-SenC"/>
    <property type="match status" value="1"/>
</dbReference>
<dbReference type="OrthoDB" id="9790194at2"/>
<gene>
    <name evidence="7" type="ORF">GRI75_10695</name>
</gene>
<proteinExistence type="inferred from homology"/>
<protein>
    <submittedName>
        <fullName evidence="7">SCO family protein</fullName>
    </submittedName>
</protein>
<dbReference type="AlphaFoldDB" id="A0A6I4UTX4"/>
<dbReference type="InterPro" id="IPR013766">
    <property type="entry name" value="Thioredoxin_domain"/>
</dbReference>